<comment type="caution">
    <text evidence="1">The sequence shown here is derived from an EMBL/GenBank/DDBJ whole genome shotgun (WGS) entry which is preliminary data.</text>
</comment>
<dbReference type="AlphaFoldDB" id="A0A7J9FQ33"/>
<name>A0A7J9FQ33_9ROSI</name>
<accession>A0A7J9FQ33</accession>
<keyword evidence="2" id="KW-1185">Reference proteome</keyword>
<protein>
    <submittedName>
        <fullName evidence="1">Uncharacterized protein</fullName>
    </submittedName>
</protein>
<dbReference type="EMBL" id="JABEZW010225775">
    <property type="protein sequence ID" value="MBA0787410.1"/>
    <property type="molecule type" value="Genomic_DNA"/>
</dbReference>
<evidence type="ECO:0000313" key="1">
    <source>
        <dbReference type="EMBL" id="MBA0787410.1"/>
    </source>
</evidence>
<sequence>ALILVINAITAHDRASLFFLDFAASSTVILSELQPVKHTVLSTNPLDVYELRLKPSLYSYDLDLQPCFASWDLDFASQARSLALPHELALLSSCGTPGTVSNTGKMAKATTLLFLMAIILTEGARDMPLKDQVYSPQGLLGLWGLPLFGLPLPFLKPPPCLGHGGPCCGGLFPFLGKPKAGTPLENFTKADVNGDAIDPSP</sequence>
<organism evidence="1 2">
    <name type="scientific">Gossypium trilobum</name>
    <dbReference type="NCBI Taxonomy" id="34281"/>
    <lineage>
        <taxon>Eukaryota</taxon>
        <taxon>Viridiplantae</taxon>
        <taxon>Streptophyta</taxon>
        <taxon>Embryophyta</taxon>
        <taxon>Tracheophyta</taxon>
        <taxon>Spermatophyta</taxon>
        <taxon>Magnoliopsida</taxon>
        <taxon>eudicotyledons</taxon>
        <taxon>Gunneridae</taxon>
        <taxon>Pentapetalae</taxon>
        <taxon>rosids</taxon>
        <taxon>malvids</taxon>
        <taxon>Malvales</taxon>
        <taxon>Malvaceae</taxon>
        <taxon>Malvoideae</taxon>
        <taxon>Gossypium</taxon>
    </lineage>
</organism>
<dbReference type="Proteomes" id="UP000593568">
    <property type="component" value="Unassembled WGS sequence"/>
</dbReference>
<evidence type="ECO:0000313" key="2">
    <source>
        <dbReference type="Proteomes" id="UP000593568"/>
    </source>
</evidence>
<reference evidence="1 2" key="1">
    <citation type="journal article" date="2019" name="Genome Biol. Evol.">
        <title>Insights into the evolution of the New World diploid cottons (Gossypium, subgenus Houzingenia) based on genome sequencing.</title>
        <authorList>
            <person name="Grover C.E."/>
            <person name="Arick M.A. 2nd"/>
            <person name="Thrash A."/>
            <person name="Conover J.L."/>
            <person name="Sanders W.S."/>
            <person name="Peterson D.G."/>
            <person name="Frelichowski J.E."/>
            <person name="Scheffler J.A."/>
            <person name="Scheffler B.E."/>
            <person name="Wendel J.F."/>
        </authorList>
    </citation>
    <scope>NUCLEOTIDE SEQUENCE [LARGE SCALE GENOMIC DNA]</scope>
    <source>
        <strain evidence="1">8</strain>
        <tissue evidence="1">Leaf</tissue>
    </source>
</reference>
<gene>
    <name evidence="1" type="ORF">Gotri_027155</name>
</gene>
<feature type="non-terminal residue" evidence="1">
    <location>
        <position position="201"/>
    </location>
</feature>
<proteinExistence type="predicted"/>